<keyword evidence="2" id="KW-1185">Reference proteome</keyword>
<dbReference type="Proteomes" id="UP000018888">
    <property type="component" value="Unassembled WGS sequence"/>
</dbReference>
<name>A0A2P4Q0N8_RHIID</name>
<sequence length="98" mass="11996">MIIILMEKLFQLKRVFERQNIFFKKFHDDISISTKITRELTSLNSNNEINLQSSWHSSWGLLKNDDKELIIKFHINDEIRIFLFDNFQIEIRRIYYSI</sequence>
<reference evidence="1 2" key="2">
    <citation type="journal article" date="2018" name="New Phytol.">
        <title>High intraspecific genome diversity in the model arbuscular mycorrhizal symbiont Rhizophagus irregularis.</title>
        <authorList>
            <person name="Chen E.C.H."/>
            <person name="Morin E."/>
            <person name="Beaudet D."/>
            <person name="Noel J."/>
            <person name="Yildirir G."/>
            <person name="Ndikumana S."/>
            <person name="Charron P."/>
            <person name="St-Onge C."/>
            <person name="Giorgi J."/>
            <person name="Kruger M."/>
            <person name="Marton T."/>
            <person name="Ropars J."/>
            <person name="Grigoriev I.V."/>
            <person name="Hainaut M."/>
            <person name="Henrissat B."/>
            <person name="Roux C."/>
            <person name="Martin F."/>
            <person name="Corradi N."/>
        </authorList>
    </citation>
    <scope>NUCLEOTIDE SEQUENCE [LARGE SCALE GENOMIC DNA]</scope>
    <source>
        <strain evidence="1 2">DAOM 197198</strain>
    </source>
</reference>
<reference evidence="1 2" key="1">
    <citation type="journal article" date="2013" name="Proc. Natl. Acad. Sci. U.S.A.">
        <title>Genome of an arbuscular mycorrhizal fungus provides insight into the oldest plant symbiosis.</title>
        <authorList>
            <person name="Tisserant E."/>
            <person name="Malbreil M."/>
            <person name="Kuo A."/>
            <person name="Kohler A."/>
            <person name="Symeonidi A."/>
            <person name="Balestrini R."/>
            <person name="Charron P."/>
            <person name="Duensing N."/>
            <person name="Frei Dit Frey N."/>
            <person name="Gianinazzi-Pearson V."/>
            <person name="Gilbert L.B."/>
            <person name="Handa Y."/>
            <person name="Herr J.R."/>
            <person name="Hijri M."/>
            <person name="Koul R."/>
            <person name="Kawaguchi M."/>
            <person name="Krajinski F."/>
            <person name="Lammers P.J."/>
            <person name="Masclaux F.G."/>
            <person name="Murat C."/>
            <person name="Morin E."/>
            <person name="Ndikumana S."/>
            <person name="Pagni M."/>
            <person name="Petitpierre D."/>
            <person name="Requena N."/>
            <person name="Rosikiewicz P."/>
            <person name="Riley R."/>
            <person name="Saito K."/>
            <person name="San Clemente H."/>
            <person name="Shapiro H."/>
            <person name="van Tuinen D."/>
            <person name="Becard G."/>
            <person name="Bonfante P."/>
            <person name="Paszkowski U."/>
            <person name="Shachar-Hill Y.Y."/>
            <person name="Tuskan G.A."/>
            <person name="Young P.W."/>
            <person name="Sanders I.R."/>
            <person name="Henrissat B."/>
            <person name="Rensing S.A."/>
            <person name="Grigoriev I.V."/>
            <person name="Corradi N."/>
            <person name="Roux C."/>
            <person name="Martin F."/>
        </authorList>
    </citation>
    <scope>NUCLEOTIDE SEQUENCE [LARGE SCALE GENOMIC DNA]</scope>
    <source>
        <strain evidence="1 2">DAOM 197198</strain>
    </source>
</reference>
<evidence type="ECO:0000313" key="1">
    <source>
        <dbReference type="EMBL" id="POG71203.1"/>
    </source>
</evidence>
<proteinExistence type="predicted"/>
<gene>
    <name evidence="1" type="ORF">GLOIN_2v1609467</name>
</gene>
<protein>
    <submittedName>
        <fullName evidence="1">Uncharacterized protein</fullName>
    </submittedName>
</protein>
<dbReference type="EMBL" id="AUPC02000111">
    <property type="protein sequence ID" value="POG71203.1"/>
    <property type="molecule type" value="Genomic_DNA"/>
</dbReference>
<organism evidence="1 2">
    <name type="scientific">Rhizophagus irregularis (strain DAOM 181602 / DAOM 197198 / MUCL 43194)</name>
    <name type="common">Arbuscular mycorrhizal fungus</name>
    <name type="synonym">Glomus intraradices</name>
    <dbReference type="NCBI Taxonomy" id="747089"/>
    <lineage>
        <taxon>Eukaryota</taxon>
        <taxon>Fungi</taxon>
        <taxon>Fungi incertae sedis</taxon>
        <taxon>Mucoromycota</taxon>
        <taxon>Glomeromycotina</taxon>
        <taxon>Glomeromycetes</taxon>
        <taxon>Glomerales</taxon>
        <taxon>Glomeraceae</taxon>
        <taxon>Rhizophagus</taxon>
    </lineage>
</organism>
<evidence type="ECO:0000313" key="2">
    <source>
        <dbReference type="Proteomes" id="UP000018888"/>
    </source>
</evidence>
<comment type="caution">
    <text evidence="1">The sequence shown here is derived from an EMBL/GenBank/DDBJ whole genome shotgun (WGS) entry which is preliminary data.</text>
</comment>
<accession>A0A2P4Q0N8</accession>
<dbReference type="AlphaFoldDB" id="A0A2P4Q0N8"/>